<dbReference type="GO" id="GO:0006935">
    <property type="term" value="P:chemotaxis"/>
    <property type="evidence" value="ECO:0007669"/>
    <property type="project" value="InterPro"/>
</dbReference>
<dbReference type="EMBL" id="CYHF01000005">
    <property type="protein sequence ID" value="CUA96919.1"/>
    <property type="molecule type" value="Genomic_DNA"/>
</dbReference>
<dbReference type="PRINTS" id="PR00260">
    <property type="entry name" value="CHEMTRNSDUCR"/>
</dbReference>
<dbReference type="STRING" id="339866.GCA_001418255_01531"/>
<evidence type="ECO:0000313" key="5">
    <source>
        <dbReference type="EMBL" id="CUA96919.1"/>
    </source>
</evidence>
<comment type="similarity">
    <text evidence="2">Belongs to the methyl-accepting chemotaxis (MCP) protein family.</text>
</comment>
<dbReference type="Pfam" id="PF00015">
    <property type="entry name" value="MCPsignal"/>
    <property type="match status" value="1"/>
</dbReference>
<feature type="domain" description="Methyl-accepting transducer" evidence="4">
    <location>
        <begin position="174"/>
        <end position="248"/>
    </location>
</feature>
<protein>
    <submittedName>
        <fullName evidence="5">Methyl-accepting chemotaxis protein (MCP) signalling domain/Chemoreceptor zinc-binding domain</fullName>
    </submittedName>
</protein>
<keyword evidence="5" id="KW-0675">Receptor</keyword>
<reference evidence="6" key="1">
    <citation type="submission" date="2015-08" db="EMBL/GenBank/DDBJ databases">
        <authorList>
            <person name="Varghese N."/>
        </authorList>
    </citation>
    <scope>NUCLEOTIDE SEQUENCE [LARGE SCALE GENOMIC DNA]</scope>
    <source>
        <strain evidence="6">DSM 18181</strain>
    </source>
</reference>
<dbReference type="AlphaFoldDB" id="A0A0K6I184"/>
<dbReference type="GO" id="GO:0004888">
    <property type="term" value="F:transmembrane signaling receptor activity"/>
    <property type="evidence" value="ECO:0007669"/>
    <property type="project" value="InterPro"/>
</dbReference>
<dbReference type="PANTHER" id="PTHR32089">
    <property type="entry name" value="METHYL-ACCEPTING CHEMOTAXIS PROTEIN MCPB"/>
    <property type="match status" value="1"/>
</dbReference>
<keyword evidence="6" id="KW-1185">Reference proteome</keyword>
<dbReference type="Gene3D" id="6.10.250.3200">
    <property type="match status" value="1"/>
</dbReference>
<accession>A0A0K6I184</accession>
<dbReference type="OrthoDB" id="9808588at2"/>
<dbReference type="InterPro" id="IPR004089">
    <property type="entry name" value="MCPsignal_dom"/>
</dbReference>
<dbReference type="SMART" id="SM00283">
    <property type="entry name" value="MA"/>
    <property type="match status" value="1"/>
</dbReference>
<dbReference type="Gene3D" id="1.20.120.30">
    <property type="entry name" value="Aspartate receptor, ligand-binding domain"/>
    <property type="match status" value="1"/>
</dbReference>
<evidence type="ECO:0000256" key="1">
    <source>
        <dbReference type="ARBA" id="ARBA00023224"/>
    </source>
</evidence>
<organism evidence="5 6">
    <name type="scientific">Thiomonas bhubaneswarensis</name>
    <dbReference type="NCBI Taxonomy" id="339866"/>
    <lineage>
        <taxon>Bacteria</taxon>
        <taxon>Pseudomonadati</taxon>
        <taxon>Pseudomonadota</taxon>
        <taxon>Betaproteobacteria</taxon>
        <taxon>Burkholderiales</taxon>
        <taxon>Thiomonas</taxon>
    </lineage>
</organism>
<evidence type="ECO:0000313" key="6">
    <source>
        <dbReference type="Proteomes" id="UP000183649"/>
    </source>
</evidence>
<dbReference type="SUPFAM" id="SSF58104">
    <property type="entry name" value="Methyl-accepting chemotaxis protein (MCP) signaling domain"/>
    <property type="match status" value="1"/>
</dbReference>
<dbReference type="Pfam" id="PF13682">
    <property type="entry name" value="CZB"/>
    <property type="match status" value="1"/>
</dbReference>
<gene>
    <name evidence="5" type="ORF">Ga0061069_10525</name>
</gene>
<dbReference type="PANTHER" id="PTHR32089:SF112">
    <property type="entry name" value="LYSOZYME-LIKE PROTEIN-RELATED"/>
    <property type="match status" value="1"/>
</dbReference>
<dbReference type="GO" id="GO:0016020">
    <property type="term" value="C:membrane"/>
    <property type="evidence" value="ECO:0007669"/>
    <property type="project" value="InterPro"/>
</dbReference>
<dbReference type="PROSITE" id="PS50111">
    <property type="entry name" value="CHEMOTAXIS_TRANSDUC_2"/>
    <property type="match status" value="1"/>
</dbReference>
<dbReference type="GO" id="GO:0007165">
    <property type="term" value="P:signal transduction"/>
    <property type="evidence" value="ECO:0007669"/>
    <property type="project" value="UniProtKB-KW"/>
</dbReference>
<evidence type="ECO:0000256" key="2">
    <source>
        <dbReference type="ARBA" id="ARBA00029447"/>
    </source>
</evidence>
<evidence type="ECO:0000259" key="4">
    <source>
        <dbReference type="PROSITE" id="PS50111"/>
    </source>
</evidence>
<dbReference type="InterPro" id="IPR025991">
    <property type="entry name" value="Chemoreceptor_zinc-bind_dom"/>
</dbReference>
<dbReference type="Proteomes" id="UP000183649">
    <property type="component" value="Unassembled WGS sequence"/>
</dbReference>
<name>A0A0K6I184_9BURK</name>
<proteinExistence type="inferred from homology"/>
<keyword evidence="1 3" id="KW-0807">Transducer</keyword>
<sequence length="407" mass="44337">MTTTLSESTTRDAARSHLLLWAIPALLMTFGEEGWRLQESNAAADEFAMAGGIDLSRDAPTWLPSTAKDLALSQDGTANRQSPKFLGVERQIGARPCRLHITAWPSAQDLLLVQMIDLSARQFAETTTRDVINIVNSSGRVLGQTADQIYATIEGVEQGLRTTEMSEVDNRTHVDSLVGNVKSISTIASDIRAIASQTNLLALNAAIEAARAGEAGRGFAVVADEVKNLSRRVQAATQSITELADGIRGVSGGIKSACHASMQSVEASHALLERSTADVMQMRRVSHVSSLRAAKGGHRLFVFRVQGDLEREAPLLKPDSLATHHSCGLGDWYEANRSTQLGRLASFQALEKPHARLHELVRDFAKLLQERQRHKALGLMQDIDRELEILLAAIDTLIREIETVLEG</sequence>
<dbReference type="InterPro" id="IPR004090">
    <property type="entry name" value="Chemotax_Me-accpt_rcpt"/>
</dbReference>
<evidence type="ECO:0000256" key="3">
    <source>
        <dbReference type="PROSITE-ProRule" id="PRU00284"/>
    </source>
</evidence>